<keyword evidence="7 8" id="KW-0472">Membrane</keyword>
<evidence type="ECO:0000256" key="8">
    <source>
        <dbReference type="RuleBase" id="RU361233"/>
    </source>
</evidence>
<feature type="transmembrane region" description="Helical" evidence="8">
    <location>
        <begin position="123"/>
        <end position="141"/>
    </location>
</feature>
<evidence type="ECO:0000256" key="7">
    <source>
        <dbReference type="ARBA" id="ARBA00023136"/>
    </source>
</evidence>
<evidence type="ECO:0000256" key="1">
    <source>
        <dbReference type="ARBA" id="ARBA00004651"/>
    </source>
</evidence>
<dbReference type="PANTHER" id="PTHR33573:SF30">
    <property type="entry name" value="CASP-LIKE PROTEIN 2C1-RELATED"/>
    <property type="match status" value="1"/>
</dbReference>
<keyword evidence="5 8" id="KW-0812">Transmembrane</keyword>
<evidence type="ECO:0000256" key="5">
    <source>
        <dbReference type="ARBA" id="ARBA00022692"/>
    </source>
</evidence>
<dbReference type="InterPro" id="IPR006702">
    <property type="entry name" value="CASP_dom"/>
</dbReference>
<feature type="non-terminal residue" evidence="10">
    <location>
        <position position="1"/>
    </location>
</feature>
<feature type="transmembrane region" description="Helical" evidence="8">
    <location>
        <begin position="46"/>
        <end position="65"/>
    </location>
</feature>
<feature type="domain" description="Casparian strip membrane protein" evidence="9">
    <location>
        <begin position="41"/>
        <end position="190"/>
    </location>
</feature>
<evidence type="ECO:0000259" key="9">
    <source>
        <dbReference type="Pfam" id="PF04535"/>
    </source>
</evidence>
<feature type="transmembrane region" description="Helical" evidence="8">
    <location>
        <begin position="86"/>
        <end position="103"/>
    </location>
</feature>
<dbReference type="AlphaFoldDB" id="A0A4Y1QLW4"/>
<gene>
    <name evidence="10" type="ORF">Prudu_000727</name>
</gene>
<feature type="transmembrane region" description="Helical" evidence="8">
    <location>
        <begin position="173"/>
        <end position="203"/>
    </location>
</feature>
<evidence type="ECO:0000256" key="4">
    <source>
        <dbReference type="ARBA" id="ARBA00022475"/>
    </source>
</evidence>
<evidence type="ECO:0000256" key="2">
    <source>
        <dbReference type="ARBA" id="ARBA00007651"/>
    </source>
</evidence>
<evidence type="ECO:0000313" key="10">
    <source>
        <dbReference type="EMBL" id="BBG92870.1"/>
    </source>
</evidence>
<accession>A0A4Y1QLW4</accession>
<comment type="subcellular location">
    <subcellularLocation>
        <location evidence="1 8">Cell membrane</location>
        <topology evidence="1 8">Multi-pass membrane protein</topology>
    </subcellularLocation>
</comment>
<evidence type="ECO:0000256" key="3">
    <source>
        <dbReference type="ARBA" id="ARBA00011489"/>
    </source>
</evidence>
<sequence>CGVHHFCAQRGHFPTASPQLLLLPTQIDQKKKRRRKMKHGTAKTEAFLRLCAVLVLVLTACLVGFDSQTKYVIFIYRKATFRDLKCLSVLVYVVSVAAGYNLLQLGKCSKSAWCKENLKGSNIYVAWLCFLLDQVAVYVTFGANSAALEASVLAIKGAQDFQWMKLCNKYTRFCFQIGGALACGYVACILMAWISLISAFNLFRLYSPKQFLLLKSRG</sequence>
<dbReference type="EMBL" id="AP019297">
    <property type="protein sequence ID" value="BBG92870.1"/>
    <property type="molecule type" value="Genomic_DNA"/>
</dbReference>
<dbReference type="Pfam" id="PF04535">
    <property type="entry name" value="CASP_dom"/>
    <property type="match status" value="1"/>
</dbReference>
<keyword evidence="6 8" id="KW-1133">Transmembrane helix</keyword>
<keyword evidence="4 8" id="KW-1003">Cell membrane</keyword>
<dbReference type="InterPro" id="IPR006459">
    <property type="entry name" value="CASP/CASPL"/>
</dbReference>
<evidence type="ECO:0000256" key="6">
    <source>
        <dbReference type="ARBA" id="ARBA00022989"/>
    </source>
</evidence>
<comment type="subunit">
    <text evidence="3 8">Homodimer and heterodimers.</text>
</comment>
<dbReference type="PANTHER" id="PTHR33573">
    <property type="entry name" value="CASP-LIKE PROTEIN 4A4"/>
    <property type="match status" value="1"/>
</dbReference>
<comment type="similarity">
    <text evidence="2 8">Belongs to the Casparian strip membrane proteins (CASP) family.</text>
</comment>
<reference evidence="10" key="1">
    <citation type="journal article" date="2019" name="Science">
        <title>Mutation of a bHLH transcription factor allowed almond domestication.</title>
        <authorList>
            <person name="Sanchez-Perez R."/>
            <person name="Pavan S."/>
            <person name="Mazzeo R."/>
            <person name="Moldovan C."/>
            <person name="Aiese Cigliano R."/>
            <person name="Del Cueto J."/>
            <person name="Ricciardi F."/>
            <person name="Lotti C."/>
            <person name="Ricciardi L."/>
            <person name="Dicenta F."/>
            <person name="Lopez-Marques R.L."/>
            <person name="Lindberg Moller B."/>
        </authorList>
    </citation>
    <scope>NUCLEOTIDE SEQUENCE</scope>
</reference>
<organism evidence="10">
    <name type="scientific">Prunus dulcis</name>
    <name type="common">Almond</name>
    <name type="synonym">Amygdalus dulcis</name>
    <dbReference type="NCBI Taxonomy" id="3755"/>
    <lineage>
        <taxon>Eukaryota</taxon>
        <taxon>Viridiplantae</taxon>
        <taxon>Streptophyta</taxon>
        <taxon>Embryophyta</taxon>
        <taxon>Tracheophyta</taxon>
        <taxon>Spermatophyta</taxon>
        <taxon>Magnoliopsida</taxon>
        <taxon>eudicotyledons</taxon>
        <taxon>Gunneridae</taxon>
        <taxon>Pentapetalae</taxon>
        <taxon>rosids</taxon>
        <taxon>fabids</taxon>
        <taxon>Rosales</taxon>
        <taxon>Rosaceae</taxon>
        <taxon>Amygdaloideae</taxon>
        <taxon>Amygdaleae</taxon>
        <taxon>Prunus</taxon>
    </lineage>
</organism>
<proteinExistence type="inferred from homology"/>
<name>A0A4Y1QLW4_PRUDU</name>
<dbReference type="NCBIfam" id="TIGR01569">
    <property type="entry name" value="A_tha_TIGR01569"/>
    <property type="match status" value="1"/>
</dbReference>
<protein>
    <recommendedName>
        <fullName evidence="8">CASP-like protein</fullName>
    </recommendedName>
</protein>
<dbReference type="GO" id="GO:0005886">
    <property type="term" value="C:plasma membrane"/>
    <property type="evidence" value="ECO:0007669"/>
    <property type="project" value="UniProtKB-SubCell"/>
</dbReference>